<dbReference type="AlphaFoldDB" id="A0A8J7DNY2"/>
<dbReference type="InterPro" id="IPR012296">
    <property type="entry name" value="Nuclease_put_TT1808"/>
</dbReference>
<dbReference type="PANTHER" id="PTHR33352">
    <property type="entry name" value="SLR1095 PROTEIN"/>
    <property type="match status" value="1"/>
</dbReference>
<evidence type="ECO:0000259" key="2">
    <source>
        <dbReference type="Pfam" id="PF05685"/>
    </source>
</evidence>
<reference evidence="3" key="1">
    <citation type="submission" date="2020-10" db="EMBL/GenBank/DDBJ databases">
        <authorList>
            <person name="Castelo-Branco R."/>
            <person name="Eusebio N."/>
            <person name="Adriana R."/>
            <person name="Vieira A."/>
            <person name="Brugerolle De Fraissinette N."/>
            <person name="Rezende De Castro R."/>
            <person name="Schneider M.P."/>
            <person name="Vasconcelos V."/>
            <person name="Leao P.N."/>
        </authorList>
    </citation>
    <scope>NUCLEOTIDE SEQUENCE</scope>
    <source>
        <strain evidence="3">LEGE 07310</strain>
    </source>
</reference>
<keyword evidence="3" id="KW-0255">Endonuclease</keyword>
<feature type="region of interest" description="Disordered" evidence="1">
    <location>
        <begin position="236"/>
        <end position="281"/>
    </location>
</feature>
<dbReference type="InterPro" id="IPR008538">
    <property type="entry name" value="Uma2"/>
</dbReference>
<sequence length="281" mass="31662">MARVPDLLNDEDVITELDISHLVIEDDNPVDNFQSEVQQRLLVEPLYSAEALPPPFLAAANVGLFYKLKGDPVVPDVMLSLGVQRPDDFSQRRNRSYFVWEFGKVPEVCIEIVSKQEGDELKLSQKSRRKGKTLTRRDLYAQIGVRYYAVFDPLRQIQGEDEMDGALLRVWSIVASGYRELTSESGMTSVGESIELEALGLGLALWEGPFEDEVTRLWLRWCDRIGQVIPTGAEGQKTAQQQAEAAQQQAEIAQQQAETERQRAERLADRLRAMGVDPDAL</sequence>
<feature type="compositionally biased region" description="Low complexity" evidence="1">
    <location>
        <begin position="236"/>
        <end position="257"/>
    </location>
</feature>
<evidence type="ECO:0000313" key="4">
    <source>
        <dbReference type="Proteomes" id="UP000636505"/>
    </source>
</evidence>
<evidence type="ECO:0000256" key="1">
    <source>
        <dbReference type="SAM" id="MobiDB-lite"/>
    </source>
</evidence>
<dbReference type="EMBL" id="JADEXG010000040">
    <property type="protein sequence ID" value="MBE9078785.1"/>
    <property type="molecule type" value="Genomic_DNA"/>
</dbReference>
<accession>A0A8J7DNY2</accession>
<dbReference type="Gene3D" id="3.90.1570.10">
    <property type="entry name" value="tt1808, chain A"/>
    <property type="match status" value="1"/>
</dbReference>
<dbReference type="CDD" id="cd06260">
    <property type="entry name" value="DUF820-like"/>
    <property type="match status" value="1"/>
</dbReference>
<evidence type="ECO:0000313" key="3">
    <source>
        <dbReference type="EMBL" id="MBE9078785.1"/>
    </source>
</evidence>
<keyword evidence="3" id="KW-0378">Hydrolase</keyword>
<dbReference type="InterPro" id="IPR011335">
    <property type="entry name" value="Restrct_endonuc-II-like"/>
</dbReference>
<dbReference type="RefSeq" id="WP_193908983.1">
    <property type="nucleotide sequence ID" value="NZ_JADEXG010000040.1"/>
</dbReference>
<proteinExistence type="predicted"/>
<feature type="domain" description="Putative restriction endonuclease" evidence="2">
    <location>
        <begin position="28"/>
        <end position="155"/>
    </location>
</feature>
<dbReference type="GO" id="GO:0004519">
    <property type="term" value="F:endonuclease activity"/>
    <property type="evidence" value="ECO:0007669"/>
    <property type="project" value="UniProtKB-KW"/>
</dbReference>
<organism evidence="3 4">
    <name type="scientific">Vasconcelosia minhoensis LEGE 07310</name>
    <dbReference type="NCBI Taxonomy" id="915328"/>
    <lineage>
        <taxon>Bacteria</taxon>
        <taxon>Bacillati</taxon>
        <taxon>Cyanobacteriota</taxon>
        <taxon>Cyanophyceae</taxon>
        <taxon>Nodosilineales</taxon>
        <taxon>Cymatolegaceae</taxon>
        <taxon>Vasconcelosia</taxon>
        <taxon>Vasconcelosia minhoensis</taxon>
    </lineage>
</organism>
<feature type="compositionally biased region" description="Basic and acidic residues" evidence="1">
    <location>
        <begin position="258"/>
        <end position="272"/>
    </location>
</feature>
<dbReference type="Pfam" id="PF05685">
    <property type="entry name" value="Uma2"/>
    <property type="match status" value="1"/>
</dbReference>
<name>A0A8J7DNY2_9CYAN</name>
<keyword evidence="3" id="KW-0540">Nuclease</keyword>
<gene>
    <name evidence="3" type="ORF">IQ241_16020</name>
</gene>
<protein>
    <submittedName>
        <fullName evidence="3">Uma2 family endonuclease</fullName>
    </submittedName>
</protein>
<dbReference type="SUPFAM" id="SSF52980">
    <property type="entry name" value="Restriction endonuclease-like"/>
    <property type="match status" value="1"/>
</dbReference>
<keyword evidence="4" id="KW-1185">Reference proteome</keyword>
<dbReference type="Proteomes" id="UP000636505">
    <property type="component" value="Unassembled WGS sequence"/>
</dbReference>
<dbReference type="PANTHER" id="PTHR33352:SF3">
    <property type="entry name" value="SLR1612 PROTEIN"/>
    <property type="match status" value="1"/>
</dbReference>
<comment type="caution">
    <text evidence="3">The sequence shown here is derived from an EMBL/GenBank/DDBJ whole genome shotgun (WGS) entry which is preliminary data.</text>
</comment>